<name>A0A1V6LTP8_9FLAO</name>
<dbReference type="FunFam" id="2.60.40.10:FF:000791">
    <property type="entry name" value="Two-component system sensor histidine kinase/response regulator"/>
    <property type="match status" value="1"/>
</dbReference>
<dbReference type="EC" id="2.7.13.3" evidence="2"/>
<dbReference type="Gene3D" id="2.60.40.10">
    <property type="entry name" value="Immunoglobulins"/>
    <property type="match status" value="1"/>
</dbReference>
<dbReference type="InterPro" id="IPR011123">
    <property type="entry name" value="Y_Y_Y"/>
</dbReference>
<dbReference type="InterPro" id="IPR013783">
    <property type="entry name" value="Ig-like_fold"/>
</dbReference>
<proteinExistence type="predicted"/>
<dbReference type="EMBL" id="MTBC01000003">
    <property type="protein sequence ID" value="OQD43555.1"/>
    <property type="molecule type" value="Genomic_DNA"/>
</dbReference>
<dbReference type="SUPFAM" id="SSF55874">
    <property type="entry name" value="ATPase domain of HSP90 chaperone/DNA topoisomerase II/histidine kinase"/>
    <property type="match status" value="1"/>
</dbReference>
<keyword evidence="4" id="KW-1133">Transmembrane helix</keyword>
<feature type="transmembrane region" description="Helical" evidence="4">
    <location>
        <begin position="734"/>
        <end position="753"/>
    </location>
</feature>
<feature type="domain" description="Histidine kinase" evidence="5">
    <location>
        <begin position="804"/>
        <end position="1018"/>
    </location>
</feature>
<dbReference type="SMART" id="SM00388">
    <property type="entry name" value="HisKA"/>
    <property type="match status" value="1"/>
</dbReference>
<keyword evidence="3" id="KW-0597">Phosphoprotein</keyword>
<reference evidence="6 7" key="1">
    <citation type="submission" date="2016-12" db="EMBL/GenBank/DDBJ databases">
        <authorList>
            <person name="Song W.-J."/>
            <person name="Kurnit D.M."/>
        </authorList>
    </citation>
    <scope>NUCLEOTIDE SEQUENCE [LARGE SCALE GENOMIC DNA]</scope>
    <source>
        <strain evidence="6 7">HSG9</strain>
    </source>
</reference>
<dbReference type="InterPro" id="IPR003594">
    <property type="entry name" value="HATPase_dom"/>
</dbReference>
<dbReference type="Gene3D" id="3.30.565.10">
    <property type="entry name" value="Histidine kinase-like ATPase, C-terminal domain"/>
    <property type="match status" value="1"/>
</dbReference>
<dbReference type="InterPro" id="IPR004358">
    <property type="entry name" value="Sig_transdc_His_kin-like_C"/>
</dbReference>
<dbReference type="Gene3D" id="1.10.287.130">
    <property type="match status" value="1"/>
</dbReference>
<evidence type="ECO:0000313" key="6">
    <source>
        <dbReference type="EMBL" id="OQD43555.1"/>
    </source>
</evidence>
<comment type="catalytic activity">
    <reaction evidence="1">
        <text>ATP + protein L-histidine = ADP + protein N-phospho-L-histidine.</text>
        <dbReference type="EC" id="2.7.13.3"/>
    </reaction>
</comment>
<dbReference type="InterPro" id="IPR011110">
    <property type="entry name" value="Reg_prop"/>
</dbReference>
<protein>
    <recommendedName>
        <fullName evidence="2">histidine kinase</fullName>
        <ecNumber evidence="2">2.7.13.3</ecNumber>
    </recommendedName>
</protein>
<dbReference type="InterPro" id="IPR003661">
    <property type="entry name" value="HisK_dim/P_dom"/>
</dbReference>
<evidence type="ECO:0000256" key="2">
    <source>
        <dbReference type="ARBA" id="ARBA00012438"/>
    </source>
</evidence>
<dbReference type="SUPFAM" id="SSF63829">
    <property type="entry name" value="Calcium-dependent phosphotriesterase"/>
    <property type="match status" value="3"/>
</dbReference>
<dbReference type="SUPFAM" id="SSF47384">
    <property type="entry name" value="Homodimeric domain of signal transducing histidine kinase"/>
    <property type="match status" value="1"/>
</dbReference>
<dbReference type="PANTHER" id="PTHR43547:SF2">
    <property type="entry name" value="HYBRID SIGNAL TRANSDUCTION HISTIDINE KINASE C"/>
    <property type="match status" value="1"/>
</dbReference>
<accession>A0A1V6LTP8</accession>
<evidence type="ECO:0000256" key="4">
    <source>
        <dbReference type="SAM" id="Phobius"/>
    </source>
</evidence>
<dbReference type="Pfam" id="PF00512">
    <property type="entry name" value="HisKA"/>
    <property type="match status" value="1"/>
</dbReference>
<evidence type="ECO:0000313" key="7">
    <source>
        <dbReference type="Proteomes" id="UP000191680"/>
    </source>
</evidence>
<keyword evidence="4" id="KW-0472">Membrane</keyword>
<dbReference type="SMART" id="SM00387">
    <property type="entry name" value="HATPase_c"/>
    <property type="match status" value="1"/>
</dbReference>
<evidence type="ECO:0000256" key="3">
    <source>
        <dbReference type="ARBA" id="ARBA00022553"/>
    </source>
</evidence>
<dbReference type="InterPro" id="IPR015943">
    <property type="entry name" value="WD40/YVTN_repeat-like_dom_sf"/>
</dbReference>
<sequence length="1022" mass="115967">MWIGTTNGIYKYDGGNFKLFDATIDGKVGLTDGYIKCFIEDDKQNLIIGTLFGLNIYDRKLDVVKPYTFKETAQFLQSKYINALFQKEEQLWIGTFRNGLYRLNTETGNITKITLPNPKKSVDVGIYGIHEHQNSNKYIVVASGAVYSVNKDKGDLVFETNEYIQKSFLTPDGNTLVLGTRSGKLLLLDLHANRNLNAKEVAITPNHTILSLATDRYGNIWCGTENKGVVIYHPKTGTTSRYINDLTKPYALQGNSIWSLYYTKDNTMWLGIFKNGLSVYDSNYFKFEHVKANPFKQDLLNNNKINCFYEDQTGNVYIGTDGGGLNYWDRQTNTYTHYNLDNNNFYTNVVLSILPDGHGNLLIGSWANGLGIFNLETKKFRVLTKENSFLDSNHIFDMTKDKKGRIWIPTFYGGLHWYNPVTNASGTIPLKSNKGIGDANSISRVLTATDGTIWVGTQNTGLYKIIEAEDGNWIIKQFQKGGDNSLTNDFINSIYQDRDSTIWVGTESGLNTYNAKDDIFTPINIENTLKGSPVRAIIQDADGYFWLSTDKELLQYNNTTKEIFRYTITDGLQANEFNRSAVYKTSNGQLLFGGSDGFNLFFPSEIKKSTKQPPLYISKLKIFNQLVTPNDDFAVLEKDISQTDSLKLSYKHNVIDFEFNAITYKNAAKVKYAYYLEGFENEWNYVENRNTATYTNLNPGTYTLHIKSSNADGIWVENAVSVFIKITPPFWETWWFRISITLVLIGLAYAFYLQRTRRIKAYQRRLKKEIKARTFELEQQQHKLIETANQLSERNEEIKRFTYALSHDLKSPLGNITLLTRFIADDLGDKKSKDTEKYLEFIDEACTTLQTLIADITEIAKLGHIKNKNEAVDTRQIAQKAIAMMVSRVQEQDVKILIAENMPVLVGDANRFFQVFENLLDNAVKYMGDQKNPSITIESHTTVDEIKITITDNGSGMDKNALNKLFTPFERFNSSTKGTGLGLFMTKKVVESHEGTLTASSAGKGKGSTFELSFPLSRLHCA</sequence>
<dbReference type="PANTHER" id="PTHR43547">
    <property type="entry name" value="TWO-COMPONENT HISTIDINE KINASE"/>
    <property type="match status" value="1"/>
</dbReference>
<dbReference type="PRINTS" id="PR00344">
    <property type="entry name" value="BCTRLSENSOR"/>
</dbReference>
<dbReference type="PROSITE" id="PS50109">
    <property type="entry name" value="HIS_KIN"/>
    <property type="match status" value="1"/>
</dbReference>
<evidence type="ECO:0000259" key="5">
    <source>
        <dbReference type="PROSITE" id="PS50109"/>
    </source>
</evidence>
<keyword evidence="4" id="KW-0812">Transmembrane</keyword>
<gene>
    <name evidence="6" type="ORF">BUL40_04975</name>
</gene>
<comment type="caution">
    <text evidence="6">The sequence shown here is derived from an EMBL/GenBank/DDBJ whole genome shotgun (WGS) entry which is preliminary data.</text>
</comment>
<dbReference type="InterPro" id="IPR036097">
    <property type="entry name" value="HisK_dim/P_sf"/>
</dbReference>
<dbReference type="Pfam" id="PF07494">
    <property type="entry name" value="Reg_prop"/>
    <property type="match status" value="4"/>
</dbReference>
<dbReference type="InterPro" id="IPR005467">
    <property type="entry name" value="His_kinase_dom"/>
</dbReference>
<dbReference type="Gene3D" id="2.130.10.10">
    <property type="entry name" value="YVTN repeat-like/Quinoprotein amine dehydrogenase"/>
    <property type="match status" value="2"/>
</dbReference>
<dbReference type="Pfam" id="PF07495">
    <property type="entry name" value="Y_Y_Y"/>
    <property type="match status" value="1"/>
</dbReference>
<dbReference type="Proteomes" id="UP000191680">
    <property type="component" value="Unassembled WGS sequence"/>
</dbReference>
<evidence type="ECO:0000256" key="1">
    <source>
        <dbReference type="ARBA" id="ARBA00000085"/>
    </source>
</evidence>
<dbReference type="AlphaFoldDB" id="A0A1V6LTP8"/>
<dbReference type="GO" id="GO:0000155">
    <property type="term" value="F:phosphorelay sensor kinase activity"/>
    <property type="evidence" value="ECO:0007669"/>
    <property type="project" value="InterPro"/>
</dbReference>
<organism evidence="6 7">
    <name type="scientific">Croceivirga radicis</name>
    <dbReference type="NCBI Taxonomy" id="1929488"/>
    <lineage>
        <taxon>Bacteria</taxon>
        <taxon>Pseudomonadati</taxon>
        <taxon>Bacteroidota</taxon>
        <taxon>Flavobacteriia</taxon>
        <taxon>Flavobacteriales</taxon>
        <taxon>Flavobacteriaceae</taxon>
        <taxon>Croceivirga</taxon>
    </lineage>
</organism>
<dbReference type="Pfam" id="PF02518">
    <property type="entry name" value="HATPase_c"/>
    <property type="match status" value="1"/>
</dbReference>
<keyword evidence="7" id="KW-1185">Reference proteome</keyword>
<dbReference type="InterPro" id="IPR036890">
    <property type="entry name" value="HATPase_C_sf"/>
</dbReference>
<dbReference type="CDD" id="cd00082">
    <property type="entry name" value="HisKA"/>
    <property type="match status" value="1"/>
</dbReference>